<dbReference type="PANTHER" id="PTHR12126:SF11">
    <property type="entry name" value="NADH DEHYDROGENASE [UBIQUINONE] 1 ALPHA SUBCOMPLEX SUBUNIT 9, MITOCHONDRIAL"/>
    <property type="match status" value="1"/>
</dbReference>
<dbReference type="RefSeq" id="WP_338199095.1">
    <property type="nucleotide sequence ID" value="NZ_JAEKNR010000038.1"/>
</dbReference>
<dbReference type="SUPFAM" id="SSF51735">
    <property type="entry name" value="NAD(P)-binding Rossmann-fold domains"/>
    <property type="match status" value="1"/>
</dbReference>
<dbReference type="PANTHER" id="PTHR12126">
    <property type="entry name" value="NADH-UBIQUINONE OXIDOREDUCTASE 39 KDA SUBUNIT-RELATED"/>
    <property type="match status" value="1"/>
</dbReference>
<evidence type="ECO:0000313" key="2">
    <source>
        <dbReference type="EMBL" id="MBJ7597114.1"/>
    </source>
</evidence>
<evidence type="ECO:0000259" key="1">
    <source>
        <dbReference type="Pfam" id="PF01370"/>
    </source>
</evidence>
<dbReference type="EMBL" id="JAEKNR010000038">
    <property type="protein sequence ID" value="MBJ7597114.1"/>
    <property type="molecule type" value="Genomic_DNA"/>
</dbReference>
<gene>
    <name evidence="2" type="ORF">JF922_03375</name>
</gene>
<protein>
    <submittedName>
        <fullName evidence="2">NAD(P)H-binding protein</fullName>
    </submittedName>
</protein>
<dbReference type="Pfam" id="PF01370">
    <property type="entry name" value="Epimerase"/>
    <property type="match status" value="1"/>
</dbReference>
<accession>A0A934JZM9</accession>
<dbReference type="Proteomes" id="UP000612893">
    <property type="component" value="Unassembled WGS sequence"/>
</dbReference>
<dbReference type="InterPro" id="IPR051207">
    <property type="entry name" value="ComplexI_NDUFA9_subunit"/>
</dbReference>
<proteinExistence type="predicted"/>
<reference evidence="2" key="1">
    <citation type="submission" date="2020-10" db="EMBL/GenBank/DDBJ databases">
        <title>Ca. Dormibacterota MAGs.</title>
        <authorList>
            <person name="Montgomery K."/>
        </authorList>
    </citation>
    <scope>NUCLEOTIDE SEQUENCE [LARGE SCALE GENOMIC DNA]</scope>
    <source>
        <strain evidence="2">SC8812_S17_10</strain>
    </source>
</reference>
<sequence length="243" mass="26311">MKVLVTGGQGMLGRPLVERLRARGHEARAAGRRGPVKVDLTTGEGLEAAVEGVDAIVNCATNPLGRNAREVEVEGTARLLQAARRAGTGHLVYVSIVGVDRLPYSYYEYKVHAEKVVEHAGVPWSTLRATQFFPFVEKLLTLPPVLLAPRGFRLQPVAVEEVAERLVRALDEGPAARLPDFAGPQVRELADLARSLRDARGLRRPLLRPWLPGRLARAVSEGALISAGAERGTLGWEAWLAGS</sequence>
<dbReference type="InterPro" id="IPR036291">
    <property type="entry name" value="NAD(P)-bd_dom_sf"/>
</dbReference>
<comment type="caution">
    <text evidence="2">The sequence shown here is derived from an EMBL/GenBank/DDBJ whole genome shotgun (WGS) entry which is preliminary data.</text>
</comment>
<evidence type="ECO:0000313" key="3">
    <source>
        <dbReference type="Proteomes" id="UP000612893"/>
    </source>
</evidence>
<feature type="domain" description="NAD-dependent epimerase/dehydratase" evidence="1">
    <location>
        <begin position="3"/>
        <end position="95"/>
    </location>
</feature>
<name>A0A934JZM9_9BACT</name>
<dbReference type="AlphaFoldDB" id="A0A934JZM9"/>
<organism evidence="2 3">
    <name type="scientific">Candidatus Nephthysia bennettiae</name>
    <dbReference type="NCBI Taxonomy" id="3127016"/>
    <lineage>
        <taxon>Bacteria</taxon>
        <taxon>Bacillati</taxon>
        <taxon>Candidatus Dormiibacterota</taxon>
        <taxon>Candidatus Dormibacteria</taxon>
        <taxon>Candidatus Dormibacterales</taxon>
        <taxon>Candidatus Dormibacteraceae</taxon>
        <taxon>Candidatus Nephthysia</taxon>
    </lineage>
</organism>
<keyword evidence="3" id="KW-1185">Reference proteome</keyword>
<dbReference type="Gene3D" id="3.40.50.720">
    <property type="entry name" value="NAD(P)-binding Rossmann-like Domain"/>
    <property type="match status" value="1"/>
</dbReference>
<dbReference type="InterPro" id="IPR001509">
    <property type="entry name" value="Epimerase_deHydtase"/>
</dbReference>